<gene>
    <name evidence="1" type="ORF">MMDA13_gp49</name>
</gene>
<name>A0A7G3PLU6_9CAUD</name>
<reference evidence="1 2" key="1">
    <citation type="journal article" date="2020" name="Viruses">
        <title>Characterization of vB_StuS_MMDA13, a Newly Discovered Bacteriophage Infecting the Agar-Degrading Species Sphingomonas turrisvirgatae.</title>
        <authorList>
            <person name="Marmo P."/>
            <person name="Thaller M.C."/>
            <person name="Di Lallo G."/>
            <person name="Henrici De Angelis L."/>
            <person name="Poerio N."/>
            <person name="De Santis F."/>
            <person name="Fraziano M."/>
            <person name="Migliore L."/>
            <person name="D'Andrea M.M."/>
        </authorList>
    </citation>
    <scope>NUCLEOTIDE SEQUENCE [LARGE SCALE GENOMIC DNA]</scope>
</reference>
<sequence length="152" mass="17289">MADLEEATAVTPQELSKWYLLKKQLGEVKSAEAMMRTRIAKFFFPTPDEGTNTHPLKDGTGANLKMVHTIDRKVDEGELEALREAMSKAEDNPQDNLHGLELDFTKLIVWKPELKIAEYRKLTEAQRQVFDRILVVKPGMPQLDITIPKRGS</sequence>
<accession>A0A7G3PLU6</accession>
<dbReference type="EMBL" id="MN820898">
    <property type="protein sequence ID" value="QHB80482.1"/>
    <property type="molecule type" value="Genomic_DNA"/>
</dbReference>
<dbReference type="Proteomes" id="UP000515820">
    <property type="component" value="Segment"/>
</dbReference>
<evidence type="ECO:0000313" key="1">
    <source>
        <dbReference type="EMBL" id="QHB80482.1"/>
    </source>
</evidence>
<keyword evidence="2" id="KW-1185">Reference proteome</keyword>
<evidence type="ECO:0000313" key="2">
    <source>
        <dbReference type="Proteomes" id="UP000515820"/>
    </source>
</evidence>
<protein>
    <submittedName>
        <fullName evidence="1">Putative host nuclease inhibitor</fullName>
    </submittedName>
</protein>
<proteinExistence type="predicted"/>
<dbReference type="Pfam" id="PF23791">
    <property type="entry name" value="DUF7173"/>
    <property type="match status" value="1"/>
</dbReference>
<dbReference type="InterPro" id="IPR055597">
    <property type="entry name" value="DUF7173"/>
</dbReference>
<organism evidence="1 2">
    <name type="scientific">Sphingomonas phage vB_StuS_MMDA13</name>
    <dbReference type="NCBI Taxonomy" id="2686378"/>
    <lineage>
        <taxon>Viruses</taxon>
        <taxon>Duplodnaviria</taxon>
        <taxon>Heunggongvirae</taxon>
        <taxon>Uroviricota</taxon>
        <taxon>Caudoviricetes</taxon>
        <taxon>Queuovirinae</taxon>
        <taxon>Torvergatavirus</taxon>
        <taxon>Torvergatavirus MMDA13</taxon>
    </lineage>
</organism>